<proteinExistence type="predicted"/>
<organism evidence="1 2">
    <name type="scientific">Laetiporus sulphureus 93-53</name>
    <dbReference type="NCBI Taxonomy" id="1314785"/>
    <lineage>
        <taxon>Eukaryota</taxon>
        <taxon>Fungi</taxon>
        <taxon>Dikarya</taxon>
        <taxon>Basidiomycota</taxon>
        <taxon>Agaricomycotina</taxon>
        <taxon>Agaricomycetes</taxon>
        <taxon>Polyporales</taxon>
        <taxon>Laetiporus</taxon>
    </lineage>
</organism>
<sequence length="93" mass="9782">MQSAPSCCVVFDELAIMQEGRNMTRSLNSQVAVDLRGAISRPDAPADWHEFDIGTGAHSKGILARLDLAAEGINSRVVHARGATLPGGLVVAN</sequence>
<dbReference type="Proteomes" id="UP000076871">
    <property type="component" value="Unassembled WGS sequence"/>
</dbReference>
<keyword evidence="2" id="KW-1185">Reference proteome</keyword>
<dbReference type="RefSeq" id="XP_040760760.1">
    <property type="nucleotide sequence ID" value="XM_040914638.1"/>
</dbReference>
<accession>A0A165CLF3</accession>
<dbReference type="GeneID" id="63831665"/>
<evidence type="ECO:0000313" key="1">
    <source>
        <dbReference type="EMBL" id="KZT03020.1"/>
    </source>
</evidence>
<reference evidence="1 2" key="1">
    <citation type="journal article" date="2016" name="Mol. Biol. Evol.">
        <title>Comparative Genomics of Early-Diverging Mushroom-Forming Fungi Provides Insights into the Origins of Lignocellulose Decay Capabilities.</title>
        <authorList>
            <person name="Nagy L.G."/>
            <person name="Riley R."/>
            <person name="Tritt A."/>
            <person name="Adam C."/>
            <person name="Daum C."/>
            <person name="Floudas D."/>
            <person name="Sun H."/>
            <person name="Yadav J.S."/>
            <person name="Pangilinan J."/>
            <person name="Larsson K.H."/>
            <person name="Matsuura K."/>
            <person name="Barry K."/>
            <person name="Labutti K."/>
            <person name="Kuo R."/>
            <person name="Ohm R.A."/>
            <person name="Bhattacharya S.S."/>
            <person name="Shirouzu T."/>
            <person name="Yoshinaga Y."/>
            <person name="Martin F.M."/>
            <person name="Grigoriev I.V."/>
            <person name="Hibbett D.S."/>
        </authorList>
    </citation>
    <scope>NUCLEOTIDE SEQUENCE [LARGE SCALE GENOMIC DNA]</scope>
    <source>
        <strain evidence="1 2">93-53</strain>
    </source>
</reference>
<dbReference type="EMBL" id="KV427647">
    <property type="protein sequence ID" value="KZT03020.1"/>
    <property type="molecule type" value="Genomic_DNA"/>
</dbReference>
<evidence type="ECO:0000313" key="2">
    <source>
        <dbReference type="Proteomes" id="UP000076871"/>
    </source>
</evidence>
<protein>
    <submittedName>
        <fullName evidence="1">Uncharacterized protein</fullName>
    </submittedName>
</protein>
<dbReference type="AlphaFoldDB" id="A0A165CLF3"/>
<name>A0A165CLF3_9APHY</name>
<dbReference type="InParanoid" id="A0A165CLF3"/>
<gene>
    <name evidence="1" type="ORF">LAESUDRAFT_814874</name>
</gene>